<evidence type="ECO:0000313" key="1">
    <source>
        <dbReference type="EMBL" id="CAL1604366.1"/>
    </source>
</evidence>
<gene>
    <name evidence="1" type="ORF">KC01_LOCUS31892</name>
</gene>
<keyword evidence="2" id="KW-1185">Reference proteome</keyword>
<dbReference type="EMBL" id="OZ035826">
    <property type="protein sequence ID" value="CAL1604366.1"/>
    <property type="molecule type" value="Genomic_DNA"/>
</dbReference>
<dbReference type="Proteomes" id="UP001497482">
    <property type="component" value="Chromosome 4"/>
</dbReference>
<sequence length="147" mass="16332">MTVERLPLSPIVRLWRSSGHQVSLALTIGGFRPSTRLGLPRTQGLGDDDLWVLGHALQGYTLSSTVRSCGPGPRQVLYVILDQRQDTGASFSLKRSPPLLDKEAYSACGPLLDPGGFYSIYFWFKENWRLASGFRTFVGLNVFLKTL</sequence>
<reference evidence="1 2" key="1">
    <citation type="submission" date="2024-04" db="EMBL/GenBank/DDBJ databases">
        <authorList>
            <person name="Waldvogel A.-M."/>
            <person name="Schoenle A."/>
        </authorList>
    </citation>
    <scope>NUCLEOTIDE SEQUENCE [LARGE SCALE GENOMIC DNA]</scope>
</reference>
<proteinExistence type="predicted"/>
<protein>
    <submittedName>
        <fullName evidence="1">Uncharacterized protein</fullName>
    </submittedName>
</protein>
<name>A0AAV2LQR0_KNICA</name>
<organism evidence="1 2">
    <name type="scientific">Knipowitschia caucasica</name>
    <name type="common">Caucasian dwarf goby</name>
    <name type="synonym">Pomatoschistus caucasicus</name>
    <dbReference type="NCBI Taxonomy" id="637954"/>
    <lineage>
        <taxon>Eukaryota</taxon>
        <taxon>Metazoa</taxon>
        <taxon>Chordata</taxon>
        <taxon>Craniata</taxon>
        <taxon>Vertebrata</taxon>
        <taxon>Euteleostomi</taxon>
        <taxon>Actinopterygii</taxon>
        <taxon>Neopterygii</taxon>
        <taxon>Teleostei</taxon>
        <taxon>Neoteleostei</taxon>
        <taxon>Acanthomorphata</taxon>
        <taxon>Gobiaria</taxon>
        <taxon>Gobiiformes</taxon>
        <taxon>Gobioidei</taxon>
        <taxon>Gobiidae</taxon>
        <taxon>Gobiinae</taxon>
        <taxon>Knipowitschia</taxon>
    </lineage>
</organism>
<evidence type="ECO:0000313" key="2">
    <source>
        <dbReference type="Proteomes" id="UP001497482"/>
    </source>
</evidence>
<accession>A0AAV2LQR0</accession>
<dbReference type="AlphaFoldDB" id="A0AAV2LQR0"/>